<dbReference type="GO" id="GO:0005576">
    <property type="term" value="C:extracellular region"/>
    <property type="evidence" value="ECO:0007669"/>
    <property type="project" value="UniProtKB-SubCell"/>
</dbReference>
<name>A0A9X2GCK3_9ACTN</name>
<dbReference type="RefSeq" id="WP_253741944.1">
    <property type="nucleotide sequence ID" value="NZ_BAABKA010000036.1"/>
</dbReference>
<keyword evidence="5" id="KW-1185">Reference proteome</keyword>
<accession>A0A9X2GCK3</accession>
<comment type="subcellular location">
    <subcellularLocation>
        <location evidence="1">Secreted</location>
    </subcellularLocation>
</comment>
<reference evidence="4" key="1">
    <citation type="submission" date="2022-06" db="EMBL/GenBank/DDBJ databases">
        <title>Sequencing the genomes of 1000 actinobacteria strains.</title>
        <authorList>
            <person name="Klenk H.-P."/>
        </authorList>
    </citation>
    <scope>NUCLEOTIDE SEQUENCE</scope>
    <source>
        <strain evidence="4">DSM 46694</strain>
    </source>
</reference>
<sequence length="617" mass="67009">MGRDLAPYQAAIGRAEGLLRRHLASGRASADEIANVRRAAEIMKAQLAASPDHVLGYDRRPPDPRTGLKGPEQWTIDCLRRASDEIHPELASEQAQQAYVRKEQEYLDLGLRLVTQVRLRQQAVIDRQNGRSYLIQDNPLIPRIMSVIASELMSWVRRRPVDQAFLTRRAESGLADFLAERPDMVALLRLAQTLPADVEISEIPIERPAVVEAVELAIGLVPVVGNVVAAYEAYSGRDLFGYRLSDVERGVLAATVLLPLAGRLVKGGRVLYTEARLVALYGRDAAQWSRAVTAGGRLSANSPAVRVVEQAEVALRVDKKIGTAVAREAARALPRVVRGPGVAAMPEQAVLDLFRELAGTHRALATLDGPAMLRILEKGPNVDHLKGQVLEEVLESQVVPWLAQRAGSFALGLRTGGRPLEFVPGHLVRDLSGRQITDGILGVRNGGVLEILAVFEAKAGRQAARELSAARGGLSALNDAERAELRAYAKDVLREQRAAAVKAGQKYTRSLDDVQKEIALSETGGQVRRDIERLSPGGGARTVSIRIGEETVPVLLSPTRTKFFGVLPRDVRSALIEKELADAGFTFEIIGVDLTQRELVTIAEKLRPMAAKLAAGP</sequence>
<evidence type="ECO:0000313" key="5">
    <source>
        <dbReference type="Proteomes" id="UP001139648"/>
    </source>
</evidence>
<dbReference type="Pfam" id="PF14449">
    <property type="entry name" value="PT-TG"/>
    <property type="match status" value="1"/>
</dbReference>
<comment type="caution">
    <text evidence="4">The sequence shown here is derived from an EMBL/GenBank/DDBJ whole genome shotgun (WGS) entry which is preliminary data.</text>
</comment>
<feature type="domain" description="Pre-toxin TG" evidence="3">
    <location>
        <begin position="212"/>
        <end position="269"/>
    </location>
</feature>
<proteinExistence type="predicted"/>
<gene>
    <name evidence="4" type="ORF">HD597_002280</name>
</gene>
<keyword evidence="2" id="KW-0964">Secreted</keyword>
<evidence type="ECO:0000256" key="2">
    <source>
        <dbReference type="ARBA" id="ARBA00022525"/>
    </source>
</evidence>
<evidence type="ECO:0000256" key="1">
    <source>
        <dbReference type="ARBA" id="ARBA00004613"/>
    </source>
</evidence>
<protein>
    <recommendedName>
        <fullName evidence="3">Pre-toxin TG domain-containing protein</fullName>
    </recommendedName>
</protein>
<dbReference type="EMBL" id="JAMZEB010000002">
    <property type="protein sequence ID" value="MCP2355260.1"/>
    <property type="molecule type" value="Genomic_DNA"/>
</dbReference>
<dbReference type="AlphaFoldDB" id="A0A9X2GCK3"/>
<evidence type="ECO:0000313" key="4">
    <source>
        <dbReference type="EMBL" id="MCP2355260.1"/>
    </source>
</evidence>
<dbReference type="InterPro" id="IPR027797">
    <property type="entry name" value="PT-TG_dom"/>
</dbReference>
<evidence type="ECO:0000259" key="3">
    <source>
        <dbReference type="Pfam" id="PF14449"/>
    </source>
</evidence>
<organism evidence="4 5">
    <name type="scientific">Nonomuraea thailandensis</name>
    <dbReference type="NCBI Taxonomy" id="1188745"/>
    <lineage>
        <taxon>Bacteria</taxon>
        <taxon>Bacillati</taxon>
        <taxon>Actinomycetota</taxon>
        <taxon>Actinomycetes</taxon>
        <taxon>Streptosporangiales</taxon>
        <taxon>Streptosporangiaceae</taxon>
        <taxon>Nonomuraea</taxon>
    </lineage>
</organism>
<dbReference type="Proteomes" id="UP001139648">
    <property type="component" value="Unassembled WGS sequence"/>
</dbReference>